<evidence type="ECO:0000259" key="2">
    <source>
        <dbReference type="PROSITE" id="PS51833"/>
    </source>
</evidence>
<dbReference type="Proteomes" id="UP000199120">
    <property type="component" value="Unassembled WGS sequence"/>
</dbReference>
<gene>
    <name evidence="3" type="ORF">SAMN05192542_101135</name>
</gene>
<dbReference type="Pfam" id="PF08668">
    <property type="entry name" value="HDOD"/>
    <property type="match status" value="1"/>
</dbReference>
<dbReference type="InterPro" id="IPR052340">
    <property type="entry name" value="RNase_Y/CdgJ"/>
</dbReference>
<dbReference type="Pfam" id="PF00563">
    <property type="entry name" value="EAL"/>
    <property type="match status" value="1"/>
</dbReference>
<name>A0A1H7F7F4_9BURK</name>
<dbReference type="OrthoDB" id="9804751at2"/>
<dbReference type="InterPro" id="IPR035919">
    <property type="entry name" value="EAL_sf"/>
</dbReference>
<dbReference type="InterPro" id="IPR014408">
    <property type="entry name" value="dGMP_Pdiesterase_EAL/HD-GYP"/>
</dbReference>
<feature type="domain" description="HDOD" evidence="2">
    <location>
        <begin position="222"/>
        <end position="412"/>
    </location>
</feature>
<evidence type="ECO:0000259" key="1">
    <source>
        <dbReference type="PROSITE" id="PS50883"/>
    </source>
</evidence>
<accession>A0A1H7F7F4</accession>
<proteinExistence type="predicted"/>
<sequence>MKRRGAPIIRLDAQPAEVHPTLVADIYLGRQPILDRMGRLSAYELLFRQNWTNAARVTDDRQASAQVLENALGWFGAAGILDGHPGYINIGSGLLRDDVLEVLSPDDFVLEILETVEFDDSLVARCRALRDAGYRLALDDVTPDRHIPDEILKAVDIVKIDLAATVPDDLARLVNRFTRTGKTVLAEKVETQGEFERACRAGCSLFQGYFFARPEVLVARKARNSSGQLLQLMTLLNGDPDLEKLEVALKAHPDIAMHVLRFANATASSAFPAVRTLYDAIARVGTRRLVRWVQLLLYAGSSDVPLRVNPLVQLVVARARFMELAAHRIATGNAAAGDLAAEAYLTGMLSLAHVVLQIDLPELLDQLRVSCAIRGALISREGCLGALLACAEALEIQDEDTLGTVARQWRELDRSAVAELGLSAAQWSVRETNLADGD</sequence>
<organism evidence="3 4">
    <name type="scientific">Paraburkholderia caballeronis</name>
    <dbReference type="NCBI Taxonomy" id="416943"/>
    <lineage>
        <taxon>Bacteria</taxon>
        <taxon>Pseudomonadati</taxon>
        <taxon>Pseudomonadota</taxon>
        <taxon>Betaproteobacteria</taxon>
        <taxon>Burkholderiales</taxon>
        <taxon>Burkholderiaceae</taxon>
        <taxon>Paraburkholderia</taxon>
    </lineage>
</organism>
<evidence type="ECO:0000313" key="3">
    <source>
        <dbReference type="EMBL" id="SEK20262.1"/>
    </source>
</evidence>
<dbReference type="SUPFAM" id="SSF141868">
    <property type="entry name" value="EAL domain-like"/>
    <property type="match status" value="1"/>
</dbReference>
<dbReference type="SUPFAM" id="SSF109604">
    <property type="entry name" value="HD-domain/PDEase-like"/>
    <property type="match status" value="1"/>
</dbReference>
<dbReference type="AlphaFoldDB" id="A0A1H7F7F4"/>
<dbReference type="InterPro" id="IPR001633">
    <property type="entry name" value="EAL_dom"/>
</dbReference>
<dbReference type="RefSeq" id="WP_090552807.1">
    <property type="nucleotide sequence ID" value="NZ_FNSR01000003.1"/>
</dbReference>
<dbReference type="PROSITE" id="PS50883">
    <property type="entry name" value="EAL"/>
    <property type="match status" value="1"/>
</dbReference>
<dbReference type="PIRSF" id="PIRSF003180">
    <property type="entry name" value="DiGMPpdiest_YuxH"/>
    <property type="match status" value="1"/>
</dbReference>
<feature type="domain" description="EAL" evidence="1">
    <location>
        <begin position="1"/>
        <end position="228"/>
    </location>
</feature>
<keyword evidence="4" id="KW-1185">Reference proteome</keyword>
<dbReference type="InterPro" id="IPR013976">
    <property type="entry name" value="HDOD"/>
</dbReference>
<dbReference type="Gene3D" id="1.10.3210.10">
    <property type="entry name" value="Hypothetical protein af1432"/>
    <property type="match status" value="1"/>
</dbReference>
<dbReference type="STRING" id="416943.SAMN05445871_6131"/>
<dbReference type="EMBL" id="FOAJ01000001">
    <property type="protein sequence ID" value="SEK20262.1"/>
    <property type="molecule type" value="Genomic_DNA"/>
</dbReference>
<dbReference type="PANTHER" id="PTHR33525">
    <property type="match status" value="1"/>
</dbReference>
<dbReference type="Gene3D" id="3.20.20.450">
    <property type="entry name" value="EAL domain"/>
    <property type="match status" value="1"/>
</dbReference>
<reference evidence="4" key="1">
    <citation type="submission" date="2016-10" db="EMBL/GenBank/DDBJ databases">
        <authorList>
            <person name="Varghese N."/>
            <person name="Submissions S."/>
        </authorList>
    </citation>
    <scope>NUCLEOTIDE SEQUENCE [LARGE SCALE GENOMIC DNA]</scope>
    <source>
        <strain evidence="4">LMG 26416</strain>
    </source>
</reference>
<dbReference type="PROSITE" id="PS51833">
    <property type="entry name" value="HDOD"/>
    <property type="match status" value="1"/>
</dbReference>
<dbReference type="SMART" id="SM00052">
    <property type="entry name" value="EAL"/>
    <property type="match status" value="1"/>
</dbReference>
<dbReference type="PANTHER" id="PTHR33525:SF4">
    <property type="entry name" value="CYCLIC DI-GMP PHOSPHODIESTERASE CDGJ"/>
    <property type="match status" value="1"/>
</dbReference>
<protein>
    <submittedName>
        <fullName evidence="3">EAL and modified HD-GYP domain-containing signal transduction protein</fullName>
    </submittedName>
</protein>
<evidence type="ECO:0000313" key="4">
    <source>
        <dbReference type="Proteomes" id="UP000199120"/>
    </source>
</evidence>